<dbReference type="RefSeq" id="WP_208381272.1">
    <property type="nucleotide sequence ID" value="NZ_CAUQVH010000013.1"/>
</dbReference>
<gene>
    <name evidence="1" type="ORF">FHR86_001457</name>
</gene>
<keyword evidence="2" id="KW-1185">Reference proteome</keyword>
<comment type="caution">
    <text evidence="1">The sequence shown here is derived from an EMBL/GenBank/DDBJ whole genome shotgun (WGS) entry which is preliminary data.</text>
</comment>
<proteinExistence type="predicted"/>
<protein>
    <recommendedName>
        <fullName evidence="3">Histidine kinase</fullName>
    </recommendedName>
</protein>
<name>A0ABX0TF94_9MICC</name>
<organism evidence="1 2">
    <name type="scientific">Paenarthrobacter ilicis</name>
    <dbReference type="NCBI Taxonomy" id="43665"/>
    <lineage>
        <taxon>Bacteria</taxon>
        <taxon>Bacillati</taxon>
        <taxon>Actinomycetota</taxon>
        <taxon>Actinomycetes</taxon>
        <taxon>Micrococcales</taxon>
        <taxon>Micrococcaceae</taxon>
        <taxon>Paenarthrobacter</taxon>
    </lineage>
</organism>
<evidence type="ECO:0008006" key="3">
    <source>
        <dbReference type="Google" id="ProtNLM"/>
    </source>
</evidence>
<dbReference type="InterPro" id="IPR021408">
    <property type="entry name" value="DUF3046"/>
</dbReference>
<dbReference type="Pfam" id="PF11248">
    <property type="entry name" value="DUF3046"/>
    <property type="match status" value="1"/>
</dbReference>
<dbReference type="EMBL" id="JAAOZD010000002">
    <property type="protein sequence ID" value="NIJ01144.1"/>
    <property type="molecule type" value="Genomic_DNA"/>
</dbReference>
<evidence type="ECO:0000313" key="2">
    <source>
        <dbReference type="Proteomes" id="UP000802392"/>
    </source>
</evidence>
<accession>A0ABX0TF94</accession>
<reference evidence="1 2" key="1">
    <citation type="submission" date="2020-03" db="EMBL/GenBank/DDBJ databases">
        <title>Genomic Encyclopedia of Type Strains, Phase III (KMG-III): the genomes of soil and plant-associated and newly described type strains.</title>
        <authorList>
            <person name="Whitman W."/>
        </authorList>
    </citation>
    <scope>NUCLEOTIDE SEQUENCE [LARGE SCALE GENOMIC DNA]</scope>
    <source>
        <strain evidence="1 2">CECT 4207</strain>
    </source>
</reference>
<dbReference type="Proteomes" id="UP000802392">
    <property type="component" value="Unassembled WGS sequence"/>
</dbReference>
<sequence length="65" mass="6963">MDDEFGSGYSRVLANSLVLAGVGGRTAVEALAAGRHPRDVWLAVCEVQDVPPERRLGRDIKPSSN</sequence>
<evidence type="ECO:0000313" key="1">
    <source>
        <dbReference type="EMBL" id="NIJ01144.1"/>
    </source>
</evidence>